<proteinExistence type="predicted"/>
<dbReference type="InterPro" id="IPR037171">
    <property type="entry name" value="NagB/RpiA_transferase-like"/>
</dbReference>
<dbReference type="KEGG" id="soh:D1869_07555"/>
<reference evidence="3 6" key="2">
    <citation type="submission" date="2020-08" db="EMBL/GenBank/DDBJ databases">
        <title>Genomic Encyclopedia of Type Strains, Phase IV (KMG-IV): sequencing the most valuable type-strain genomes for metagenomic binning, comparative biology and taxonomic classification.</title>
        <authorList>
            <person name="Goeker M."/>
        </authorList>
    </citation>
    <scope>NUCLEOTIDE SEQUENCE [LARGE SCALE GENOMIC DNA]</scope>
    <source>
        <strain evidence="3 6">DSM 12421</strain>
    </source>
</reference>
<protein>
    <recommendedName>
        <fullName evidence="2">Ribose 5-phosphate isomerase A</fullName>
        <ecNumber evidence="2">5.3.1.6</ecNumber>
    </recommendedName>
</protein>
<evidence type="ECO:0000313" key="6">
    <source>
        <dbReference type="Proteomes" id="UP000582213"/>
    </source>
</evidence>
<dbReference type="EMBL" id="JACHFY010000001">
    <property type="protein sequence ID" value="MBB5252499.1"/>
    <property type="molecule type" value="Genomic_DNA"/>
</dbReference>
<evidence type="ECO:0000256" key="2">
    <source>
        <dbReference type="NCBIfam" id="TIGR00021"/>
    </source>
</evidence>
<dbReference type="EC" id="5.3.1.6" evidence="2"/>
<dbReference type="GO" id="GO:0009052">
    <property type="term" value="P:pentose-phosphate shunt, non-oxidative branch"/>
    <property type="evidence" value="ECO:0007669"/>
    <property type="project" value="InterPro"/>
</dbReference>
<keyword evidence="5" id="KW-1185">Reference proteome</keyword>
<dbReference type="NCBIfam" id="TIGR00021">
    <property type="entry name" value="rpiA"/>
    <property type="match status" value="1"/>
</dbReference>
<gene>
    <name evidence="4" type="primary">rpiA</name>
    <name evidence="4" type="ORF">D1869_07555</name>
    <name evidence="3" type="ORF">HNQ62_000217</name>
</gene>
<evidence type="ECO:0000313" key="4">
    <source>
        <dbReference type="EMBL" id="QGR17054.1"/>
    </source>
</evidence>
<dbReference type="OrthoDB" id="19013at2157"/>
<organism evidence="4 5">
    <name type="scientific">Sulfurisphaera ohwakuensis</name>
    <dbReference type="NCBI Taxonomy" id="69656"/>
    <lineage>
        <taxon>Archaea</taxon>
        <taxon>Thermoproteota</taxon>
        <taxon>Thermoprotei</taxon>
        <taxon>Sulfolobales</taxon>
        <taxon>Sulfolobaceae</taxon>
        <taxon>Sulfurisphaera</taxon>
    </lineage>
</organism>
<dbReference type="Pfam" id="PF06026">
    <property type="entry name" value="Rib_5-P_isom_A"/>
    <property type="match status" value="1"/>
</dbReference>
<dbReference type="RefSeq" id="WP_156014573.1">
    <property type="nucleotide sequence ID" value="NZ_CP045484.1"/>
</dbReference>
<dbReference type="Gene3D" id="3.30.70.260">
    <property type="match status" value="1"/>
</dbReference>
<evidence type="ECO:0000313" key="5">
    <source>
        <dbReference type="Proteomes" id="UP000427373"/>
    </source>
</evidence>
<dbReference type="EMBL" id="CP045484">
    <property type="protein sequence ID" value="QGR17054.1"/>
    <property type="molecule type" value="Genomic_DNA"/>
</dbReference>
<dbReference type="Proteomes" id="UP000427373">
    <property type="component" value="Chromosome"/>
</dbReference>
<dbReference type="AlphaFoldDB" id="A0A650CGS2"/>
<dbReference type="InterPro" id="IPR004788">
    <property type="entry name" value="Ribose5P_isomerase_type_A"/>
</dbReference>
<dbReference type="GO" id="GO:0004751">
    <property type="term" value="F:ribose-5-phosphate isomerase activity"/>
    <property type="evidence" value="ECO:0007669"/>
    <property type="project" value="UniProtKB-UniRule"/>
</dbReference>
<accession>A0A650CGS2</accession>
<dbReference type="PANTHER" id="PTHR11934:SF0">
    <property type="entry name" value="RIBOSE-5-PHOSPHATE ISOMERASE"/>
    <property type="match status" value="1"/>
</dbReference>
<dbReference type="PANTHER" id="PTHR11934">
    <property type="entry name" value="RIBOSE-5-PHOSPHATE ISOMERASE"/>
    <property type="match status" value="1"/>
</dbReference>
<dbReference type="Proteomes" id="UP000582213">
    <property type="component" value="Unassembled WGS sequence"/>
</dbReference>
<sequence length="219" mass="24623">MDPKEVVARFIVDKLKEYKLIGLGTGKTVKKLIEVLSEEGLLKEKIFVASSIDTELEISKREGMVITLYSGLRPQVYIDSFDFVTSDKIMIKGGGAALLREKMLYTFSKEKIFIGEESKLKDLKEYSVPVEVVPVGVSYVISAFKERGYEAKIREGNGKIGPIISDNGNIILDVIVKRENLCDFERLVKEIPAIIESGIFCKKDYEIYLANENGRISIL</sequence>
<dbReference type="CDD" id="cd01398">
    <property type="entry name" value="RPI_A"/>
    <property type="match status" value="1"/>
</dbReference>
<dbReference type="GO" id="GO:0006014">
    <property type="term" value="P:D-ribose metabolic process"/>
    <property type="evidence" value="ECO:0007669"/>
    <property type="project" value="TreeGrafter"/>
</dbReference>
<reference evidence="4 5" key="1">
    <citation type="submission" date="2019-10" db="EMBL/GenBank/DDBJ databases">
        <title>Genome Sequences from Six Type Strain Members of the Archaeal Family Sulfolobaceae: Acidianus ambivalens, Acidianus infernus, Metallosphaera prunae, Stygiolobus azoricus, Sulfolobus metallicus, and Sulfurisphaera ohwakuensis.</title>
        <authorList>
            <person name="Counts J.A."/>
            <person name="Kelly R.M."/>
        </authorList>
    </citation>
    <scope>NUCLEOTIDE SEQUENCE [LARGE SCALE GENOMIC DNA]</scope>
    <source>
        <strain evidence="4 5">TA-1</strain>
    </source>
</reference>
<dbReference type="SUPFAM" id="SSF100950">
    <property type="entry name" value="NagB/RpiA/CoA transferase-like"/>
    <property type="match status" value="1"/>
</dbReference>
<dbReference type="Gene3D" id="3.40.50.1360">
    <property type="match status" value="1"/>
</dbReference>
<dbReference type="GO" id="GO:0005829">
    <property type="term" value="C:cytosol"/>
    <property type="evidence" value="ECO:0007669"/>
    <property type="project" value="TreeGrafter"/>
</dbReference>
<dbReference type="GeneID" id="42801092"/>
<keyword evidence="1 4" id="KW-0413">Isomerase</keyword>
<dbReference type="SUPFAM" id="SSF75445">
    <property type="entry name" value="D-ribose-5-phosphate isomerase (RpiA), lid domain"/>
    <property type="match status" value="1"/>
</dbReference>
<evidence type="ECO:0000313" key="3">
    <source>
        <dbReference type="EMBL" id="MBB5252499.1"/>
    </source>
</evidence>
<evidence type="ECO:0000256" key="1">
    <source>
        <dbReference type="ARBA" id="ARBA00023235"/>
    </source>
</evidence>
<name>A0A650CGS2_SULOH</name>